<proteinExistence type="predicted"/>
<dbReference type="InterPro" id="IPR002636">
    <property type="entry name" value="DUF29"/>
</dbReference>
<evidence type="ECO:0000256" key="1">
    <source>
        <dbReference type="SAM" id="MobiDB-lite"/>
    </source>
</evidence>
<evidence type="ECO:0000313" key="2">
    <source>
        <dbReference type="EMBL" id="GBF81293.1"/>
    </source>
</evidence>
<feature type="compositionally biased region" description="Basic and acidic residues" evidence="1">
    <location>
        <begin position="137"/>
        <end position="146"/>
    </location>
</feature>
<dbReference type="EMBL" id="BDQK01000013">
    <property type="protein sequence ID" value="GBF81293.1"/>
    <property type="molecule type" value="Genomic_DNA"/>
</dbReference>
<dbReference type="RefSeq" id="WP_227873346.1">
    <property type="nucleotide sequence ID" value="NZ_BDQK01000013.1"/>
</dbReference>
<protein>
    <recommendedName>
        <fullName evidence="4">DUF29 domain-containing protein</fullName>
    </recommendedName>
</protein>
<dbReference type="Pfam" id="PF01724">
    <property type="entry name" value="DUF29"/>
    <property type="match status" value="1"/>
</dbReference>
<dbReference type="AlphaFoldDB" id="A0A401IJ18"/>
<reference evidence="3" key="1">
    <citation type="submission" date="2017-05" db="EMBL/GenBank/DDBJ databases">
        <title>Physiological properties and genetic analysis related to exopolysaccharide production of fresh-water unicellular cyanobacterium Aphanothece sacrum, Suizenji Nori, that has been cultured as a food source in Japan.</title>
        <authorList>
            <person name="Kanesaki Y."/>
            <person name="Yoshikawa S."/>
            <person name="Ohki K."/>
        </authorList>
    </citation>
    <scope>NUCLEOTIDE SEQUENCE [LARGE SCALE GENOMIC DNA]</scope>
    <source>
        <strain evidence="3">FPU1</strain>
    </source>
</reference>
<dbReference type="Gene3D" id="1.20.1220.20">
    <property type="entry name" value="Uncharcterised protein PF01724"/>
    <property type="match status" value="1"/>
</dbReference>
<feature type="region of interest" description="Disordered" evidence="1">
    <location>
        <begin position="137"/>
        <end position="162"/>
    </location>
</feature>
<accession>A0A401IJ18</accession>
<sequence>MKSHGSSMKLKKLHEEDFNQWIETTKKQIQENRFNEVDWENLLEELEEMGKSEKKALVSHLMILIAHLLKLKVQHDAPESMKKSWYDSVDEHRSRLIFDLAKIPSLQSYLQEGIKEAYERGRTLAIKQGKRADFGVRKPQESEYPRECPFTPIQLSDEDFYP</sequence>
<keyword evidence="3" id="KW-1185">Reference proteome</keyword>
<gene>
    <name evidence="2" type="ORF">AsFPU1_2705</name>
</gene>
<name>A0A401IJ18_APHSA</name>
<comment type="caution">
    <text evidence="2">The sequence shown here is derived from an EMBL/GenBank/DDBJ whole genome shotgun (WGS) entry which is preliminary data.</text>
</comment>
<dbReference type="Proteomes" id="UP000287247">
    <property type="component" value="Unassembled WGS sequence"/>
</dbReference>
<evidence type="ECO:0000313" key="3">
    <source>
        <dbReference type="Proteomes" id="UP000287247"/>
    </source>
</evidence>
<dbReference type="PANTHER" id="PTHR34235">
    <property type="entry name" value="SLR1203 PROTEIN-RELATED"/>
    <property type="match status" value="1"/>
</dbReference>
<organism evidence="2 3">
    <name type="scientific">Aphanothece sacrum FPU1</name>
    <dbReference type="NCBI Taxonomy" id="1920663"/>
    <lineage>
        <taxon>Bacteria</taxon>
        <taxon>Bacillati</taxon>
        <taxon>Cyanobacteriota</taxon>
        <taxon>Cyanophyceae</taxon>
        <taxon>Oscillatoriophycideae</taxon>
        <taxon>Chroococcales</taxon>
        <taxon>Aphanothecaceae</taxon>
        <taxon>Aphanothece</taxon>
    </lineage>
</organism>
<evidence type="ECO:0008006" key="4">
    <source>
        <dbReference type="Google" id="ProtNLM"/>
    </source>
</evidence>